<name>A0A0Y0MI46_9MICO</name>
<protein>
    <submittedName>
        <fullName evidence="1">Uncharacterized protein</fullName>
    </submittedName>
</protein>
<proteinExistence type="predicted"/>
<reference evidence="1 2" key="1">
    <citation type="journal article" date="2016" name="J. Biotechnol.">
        <title>First complete genome sequence of a species in the genus Microterricola, an extremophilic cold active enzyme producing bacterial strain ERGS5:02 isolated from Sikkim Himalaya.</title>
        <authorList>
            <person name="Himanshu"/>
            <person name="Swarnkar M.K."/>
            <person name="Singh D."/>
            <person name="Kumar R."/>
        </authorList>
    </citation>
    <scope>NUCLEOTIDE SEQUENCE [LARGE SCALE GENOMIC DNA]</scope>
    <source>
        <strain evidence="1 2">ERGS5:02</strain>
    </source>
</reference>
<dbReference type="EMBL" id="CP014145">
    <property type="protein sequence ID" value="AMB58075.1"/>
    <property type="molecule type" value="Genomic_DNA"/>
</dbReference>
<reference evidence="2" key="2">
    <citation type="submission" date="2016-01" db="EMBL/GenBank/DDBJ databases">
        <title>First complete genome sequence of a species in the genus Microterricola, an extremophilic cold active enzyme producing strain ERGS5:02 isolated from Sikkim Himalaya.</title>
        <authorList>
            <person name="Kumar R."/>
            <person name="Singh D."/>
            <person name="Swarnkar M.K."/>
        </authorList>
    </citation>
    <scope>NUCLEOTIDE SEQUENCE [LARGE SCALE GENOMIC DNA]</scope>
    <source>
        <strain evidence="2">ERGS5:02</strain>
    </source>
</reference>
<dbReference type="Proteomes" id="UP000058305">
    <property type="component" value="Chromosome"/>
</dbReference>
<dbReference type="AlphaFoldDB" id="A0A0Y0MI46"/>
<keyword evidence="2" id="KW-1185">Reference proteome</keyword>
<organism evidence="1 2">
    <name type="scientific">Microterricola viridarii</name>
    <dbReference type="NCBI Taxonomy" id="412690"/>
    <lineage>
        <taxon>Bacteria</taxon>
        <taxon>Bacillati</taxon>
        <taxon>Actinomycetota</taxon>
        <taxon>Actinomycetes</taxon>
        <taxon>Micrococcales</taxon>
        <taxon>Microbacteriaceae</taxon>
        <taxon>Microterricola</taxon>
    </lineage>
</organism>
<evidence type="ECO:0000313" key="2">
    <source>
        <dbReference type="Proteomes" id="UP000058305"/>
    </source>
</evidence>
<accession>A0A0Y0MI46</accession>
<sequence length="120" mass="12381">MFRRRRQTAPVLIAAAPPELSEESLLAIVTDKLADIVGANGEWTLVRREPGDTDEIFHDMLSGQIAVQVAQAVSAGHAALRNAPGTEPSALPWSPAPVAVWADAASAPVSAPAHAATAAA</sequence>
<dbReference type="KEGG" id="mvd:AWU67_03465"/>
<gene>
    <name evidence="1" type="ORF">AWU67_03465</name>
</gene>
<evidence type="ECO:0000313" key="1">
    <source>
        <dbReference type="EMBL" id="AMB58075.1"/>
    </source>
</evidence>